<dbReference type="KEGG" id="stab:STABA_v1c03770"/>
<dbReference type="GO" id="GO:0016887">
    <property type="term" value="F:ATP hydrolysis activity"/>
    <property type="evidence" value="ECO:0007669"/>
    <property type="project" value="InterPro"/>
</dbReference>
<evidence type="ECO:0000256" key="6">
    <source>
        <dbReference type="ARBA" id="ARBA00022989"/>
    </source>
</evidence>
<dbReference type="GO" id="GO:0005524">
    <property type="term" value="F:ATP binding"/>
    <property type="evidence" value="ECO:0007669"/>
    <property type="project" value="UniProtKB-KW"/>
</dbReference>
<evidence type="ECO:0000256" key="5">
    <source>
        <dbReference type="ARBA" id="ARBA00022840"/>
    </source>
</evidence>
<feature type="domain" description="ABC transmembrane type-1" evidence="10">
    <location>
        <begin position="39"/>
        <end position="325"/>
    </location>
</feature>
<dbReference type="AlphaFoldDB" id="A0A6I6C6E9"/>
<dbReference type="EMBL" id="CP046276">
    <property type="protein sequence ID" value="QGS51740.1"/>
    <property type="molecule type" value="Genomic_DNA"/>
</dbReference>
<dbReference type="InterPro" id="IPR017871">
    <property type="entry name" value="ABC_transporter-like_CS"/>
</dbReference>
<evidence type="ECO:0000256" key="1">
    <source>
        <dbReference type="ARBA" id="ARBA00004651"/>
    </source>
</evidence>
<dbReference type="GO" id="GO:0005886">
    <property type="term" value="C:plasma membrane"/>
    <property type="evidence" value="ECO:0007669"/>
    <property type="project" value="UniProtKB-SubCell"/>
</dbReference>
<keyword evidence="6 8" id="KW-1133">Transmembrane helix</keyword>
<keyword evidence="5 11" id="KW-0067">ATP-binding</keyword>
<proteinExistence type="inferred from homology"/>
<keyword evidence="12" id="KW-1185">Reference proteome</keyword>
<evidence type="ECO:0000259" key="9">
    <source>
        <dbReference type="PROSITE" id="PS50893"/>
    </source>
</evidence>
<dbReference type="Pfam" id="PF00664">
    <property type="entry name" value="ABC_membrane"/>
    <property type="match status" value="1"/>
</dbReference>
<reference evidence="11 12" key="1">
    <citation type="submission" date="2019-11" db="EMBL/GenBank/DDBJ databases">
        <title>Complete genome sequence of Spiroplasma tabanidicola TAUS-1 (DSM 22603).</title>
        <authorList>
            <person name="Huang C.-T."/>
            <person name="Lin Y.-C."/>
            <person name="Kuo C.-H."/>
        </authorList>
    </citation>
    <scope>NUCLEOTIDE SEQUENCE [LARGE SCALE GENOMIC DNA]</scope>
    <source>
        <strain evidence="11 12">TAUS-1</strain>
    </source>
</reference>
<feature type="domain" description="ABC transporter" evidence="9">
    <location>
        <begin position="362"/>
        <end position="600"/>
    </location>
</feature>
<evidence type="ECO:0000313" key="12">
    <source>
        <dbReference type="Proteomes" id="UP000424468"/>
    </source>
</evidence>
<comment type="similarity">
    <text evidence="2">Belongs to the ABC transporter superfamily.</text>
</comment>
<dbReference type="Gene3D" id="3.40.50.300">
    <property type="entry name" value="P-loop containing nucleotide triphosphate hydrolases"/>
    <property type="match status" value="1"/>
</dbReference>
<dbReference type="Pfam" id="PF00005">
    <property type="entry name" value="ABC_tran"/>
    <property type="match status" value="1"/>
</dbReference>
<feature type="transmembrane region" description="Helical" evidence="8">
    <location>
        <begin position="36"/>
        <end position="60"/>
    </location>
</feature>
<dbReference type="FunFam" id="3.40.50.300:FF:000218">
    <property type="entry name" value="Multidrug ABC transporter ATP-binding protein"/>
    <property type="match status" value="1"/>
</dbReference>
<organism evidence="11 12">
    <name type="scientific">Spiroplasma tabanidicola</name>
    <dbReference type="NCBI Taxonomy" id="324079"/>
    <lineage>
        <taxon>Bacteria</taxon>
        <taxon>Bacillati</taxon>
        <taxon>Mycoplasmatota</taxon>
        <taxon>Mollicutes</taxon>
        <taxon>Entomoplasmatales</taxon>
        <taxon>Spiroplasmataceae</taxon>
        <taxon>Spiroplasma</taxon>
    </lineage>
</organism>
<feature type="transmembrane region" description="Helical" evidence="8">
    <location>
        <begin position="261"/>
        <end position="290"/>
    </location>
</feature>
<dbReference type="InterPro" id="IPR011527">
    <property type="entry name" value="ABC1_TM_dom"/>
</dbReference>
<evidence type="ECO:0000256" key="2">
    <source>
        <dbReference type="ARBA" id="ARBA00005417"/>
    </source>
</evidence>
<dbReference type="OrthoDB" id="9763744at2"/>
<keyword evidence="7 8" id="KW-0472">Membrane</keyword>
<dbReference type="SUPFAM" id="SSF52540">
    <property type="entry name" value="P-loop containing nucleoside triphosphate hydrolases"/>
    <property type="match status" value="1"/>
</dbReference>
<dbReference type="PANTHER" id="PTHR24221">
    <property type="entry name" value="ATP-BINDING CASSETTE SUB-FAMILY B"/>
    <property type="match status" value="1"/>
</dbReference>
<dbReference type="PROSITE" id="PS50893">
    <property type="entry name" value="ABC_TRANSPORTER_2"/>
    <property type="match status" value="1"/>
</dbReference>
<dbReference type="Proteomes" id="UP000424468">
    <property type="component" value="Chromosome"/>
</dbReference>
<name>A0A6I6C6E9_9MOLU</name>
<feature type="transmembrane region" description="Helical" evidence="8">
    <location>
        <begin position="158"/>
        <end position="177"/>
    </location>
</feature>
<evidence type="ECO:0000256" key="3">
    <source>
        <dbReference type="ARBA" id="ARBA00022692"/>
    </source>
</evidence>
<feature type="transmembrane region" description="Helical" evidence="8">
    <location>
        <begin position="80"/>
        <end position="101"/>
    </location>
</feature>
<evidence type="ECO:0000313" key="11">
    <source>
        <dbReference type="EMBL" id="QGS51740.1"/>
    </source>
</evidence>
<dbReference type="PROSITE" id="PS00211">
    <property type="entry name" value="ABC_TRANSPORTER_1"/>
    <property type="match status" value="1"/>
</dbReference>
<dbReference type="RefSeq" id="WP_156006011.1">
    <property type="nucleotide sequence ID" value="NZ_CP046276.1"/>
</dbReference>
<dbReference type="Gene3D" id="1.20.1560.10">
    <property type="entry name" value="ABC transporter type 1, transmembrane domain"/>
    <property type="match status" value="1"/>
</dbReference>
<dbReference type="InterPro" id="IPR027417">
    <property type="entry name" value="P-loop_NTPase"/>
</dbReference>
<dbReference type="InterPro" id="IPR039421">
    <property type="entry name" value="Type_1_exporter"/>
</dbReference>
<dbReference type="CDD" id="cd03249">
    <property type="entry name" value="ABC_MTABC3_MDL1_MDL2"/>
    <property type="match status" value="1"/>
</dbReference>
<evidence type="ECO:0000256" key="8">
    <source>
        <dbReference type="SAM" id="Phobius"/>
    </source>
</evidence>
<dbReference type="SUPFAM" id="SSF90123">
    <property type="entry name" value="ABC transporter transmembrane region"/>
    <property type="match status" value="1"/>
</dbReference>
<dbReference type="PROSITE" id="PS50929">
    <property type="entry name" value="ABC_TM1F"/>
    <property type="match status" value="1"/>
</dbReference>
<dbReference type="InterPro" id="IPR003439">
    <property type="entry name" value="ABC_transporter-like_ATP-bd"/>
</dbReference>
<gene>
    <name evidence="11" type="ORF">STABA_v1c03770</name>
</gene>
<evidence type="ECO:0000256" key="7">
    <source>
        <dbReference type="ARBA" id="ARBA00023136"/>
    </source>
</evidence>
<accession>A0A6I6C6E9</accession>
<evidence type="ECO:0000259" key="10">
    <source>
        <dbReference type="PROSITE" id="PS50929"/>
    </source>
</evidence>
<keyword evidence="3 8" id="KW-0812">Transmembrane</keyword>
<dbReference type="InterPro" id="IPR036640">
    <property type="entry name" value="ABC1_TM_sf"/>
</dbReference>
<dbReference type="InterPro" id="IPR003593">
    <property type="entry name" value="AAA+_ATPase"/>
</dbReference>
<comment type="subcellular location">
    <subcellularLocation>
        <location evidence="1">Cell membrane</location>
        <topology evidence="1">Multi-pass membrane protein</topology>
    </subcellularLocation>
</comment>
<dbReference type="GO" id="GO:0140359">
    <property type="term" value="F:ABC-type transporter activity"/>
    <property type="evidence" value="ECO:0007669"/>
    <property type="project" value="InterPro"/>
</dbReference>
<feature type="transmembrane region" description="Helical" evidence="8">
    <location>
        <begin position="302"/>
        <end position="327"/>
    </location>
</feature>
<keyword evidence="4" id="KW-0547">Nucleotide-binding</keyword>
<protein>
    <submittedName>
        <fullName evidence="11">ATP-binding cassette</fullName>
    </submittedName>
</protein>
<dbReference type="SMART" id="SM00382">
    <property type="entry name" value="AAA"/>
    <property type="match status" value="1"/>
</dbReference>
<dbReference type="CDD" id="cd07346">
    <property type="entry name" value="ABC_6TM_exporters"/>
    <property type="match status" value="1"/>
</dbReference>
<dbReference type="PANTHER" id="PTHR24221:SF654">
    <property type="entry name" value="ATP-BINDING CASSETTE SUB-FAMILY B MEMBER 6"/>
    <property type="match status" value="1"/>
</dbReference>
<sequence>MQQMQSIEERLKFFSKDKFKKYGVVLKEAIKAHPKLFSLFIIISTLDTVLFSGMTFIVSNLVKSITNTGGHSIFGMPVEWYHWVIIGGVMVLSYIVIEYLLNYTSGIFTRLTEIFIRVKCLKTLTDVDLSFYSKNQIGNIMTKIIGDSQGMADGMNEFLVNLSYIVLMFTLINVIMFSINWKIAAICIGIFLVIFVISWIIFFRYQKALIRSIDFKQKNDTDDVDRLMNIRLIKSSGTELSEYQKIKEQNKKYGQKINKTIWLSTIMIIFTNFFGWILPGIITLTILFTYNKTLPIAEVSAMIISFISCISILTGAVFLLPVVLRALSRTMNCNSRLVFIYSHKSLLKYVPEPTKIDKIDSIELKGVEFIYPEAPGKLIMPEINLTFEKGKSYAFVGETGSGKSTIAKLLLRFYDPSKGSVLINGIDIREIDLPSYLSHVGYVEQEPQILFGTVMDNIRYGNFDATDEEVIAAAKKAQLNNFILGLADKYDTILGERGFILSGGQKQRLVIARMFLKNPELLILDEATSALDNIVEKEVQAQLDKLVVGRTTIVIAHRLSTIKNCDQIIVLGKDAGGIIEVGTFDELKNSTGHFGELYKAGLMS</sequence>
<evidence type="ECO:0000256" key="4">
    <source>
        <dbReference type="ARBA" id="ARBA00022741"/>
    </source>
</evidence>
<feature type="transmembrane region" description="Helical" evidence="8">
    <location>
        <begin position="183"/>
        <end position="203"/>
    </location>
</feature>